<dbReference type="Proteomes" id="UP000798662">
    <property type="component" value="Chromosome 3"/>
</dbReference>
<accession>A0ACC3CJP1</accession>
<proteinExistence type="predicted"/>
<dbReference type="EMBL" id="CM020620">
    <property type="protein sequence ID" value="KAK1870200.1"/>
    <property type="molecule type" value="Genomic_DNA"/>
</dbReference>
<keyword evidence="2" id="KW-1185">Reference proteome</keyword>
<comment type="caution">
    <text evidence="1">The sequence shown here is derived from an EMBL/GenBank/DDBJ whole genome shotgun (WGS) entry which is preliminary data.</text>
</comment>
<protein>
    <submittedName>
        <fullName evidence="1">Uncharacterized protein</fullName>
    </submittedName>
</protein>
<reference evidence="1" key="1">
    <citation type="submission" date="2019-11" db="EMBL/GenBank/DDBJ databases">
        <title>Nori genome reveals adaptations in red seaweeds to the harsh intertidal environment.</title>
        <authorList>
            <person name="Wang D."/>
            <person name="Mao Y."/>
        </authorList>
    </citation>
    <scope>NUCLEOTIDE SEQUENCE</scope>
    <source>
        <tissue evidence="1">Gametophyte</tissue>
    </source>
</reference>
<sequence length="1219" mass="130968">MVHPTTSPIIMDDDACDDAHSTLRCRRTQLGTLGLLRLAASTTRPARSLAARTVPLEPVVRSRLPPPSPPSTQLEPASYSSTDDHEDGFGYDPPPSLGASSDSDAPEGATSPATKPTTGRRPPRHHRRPGGRPRGESTVERQRVLSSLISAALRRLLGMRTLVGATVQSGMMAQVFGAASSPSRFLFCVTGPQAVDLAALWLSTDGATLCSCWGHTENVALLSMAGQDSTCWHAEAFKTAVADLAEHDAELSRFLRVSADTQPYAVDVSTFRGASAAAFDGVIYSPVVATRRHLIKCIAVGCRSSQRRCHHAALVRKLDRLVAAGGDFDDASDISSDEQGTGVEREEDDDEGVIEEELVTISKERQKRNLVACAEEDRQGLMWARTAECAAMAVPAAAIFSPAALPPDGKAELPGNPPTLVGRMAELGLTYSPSAVVSERRCFKCGALQPDGATLVEAPAVLFTDGNGAAPLELTIGEWTCPDRHVVQYDGGDDGLFSLRKVDDLGRVLLFTRSFCDTLMSFVYNSRSSYSAATSFLASLRSSYGLRRQLIVLLGRCFVSLLKPTPELFVCPKCGLNPDYIVIDGQALGFQLRDGIRVSRPALHLPSMNLNVDDYAIIREPSIRTAVRKVFKTGSALNKTDAEALGKLRASMLAVRPRSQRAATIENWQLKRHAATLFFSFFQWTSVDDLVGVRPQATGSGDDAPRNVQAVAGRAAASPVETGGSVPGVADPPVGQLGHAPAVAPSSVPWKERVGTCHPRFDAFAAAGTEWAAIRPFILALLGDPVVNLFAGQPRGPPRELAQELQKEDGGRWRQLSTASNAVGFVANFFARVGPLMGKEPALRKSVGALLLFAVDVDAAVDRDFQLAVKKASDAGQTETLEFCKRWLGVTTPEEYDRFAAGHPLFKDEDLTSPYKTFEYFGYLKRVRPAIFTPRAKPRDARRRQQASRGGPRKGSQAALEDAGDRCAKSFPKHSQLTAGVFNIVCPHVITLGFRVMFQAESVADALSLILERFPALPKVVFYDVACKMDRNGMQRVRSILSHHGVRFCLDRAHAKGHTCSCVYNPDEALAVTNCVSTQAAEVQHSMSVKFRGHLTYMSPASFMAHRIAQLSLMNLTAAFKLTGKTAKAENDGVRLNSYYYNVRGVTCVRSECTCSASGTPQCDASRSGGGAEQSAACDDSAQVEESNPPVGGSSGYKAVSAGAIDEDSSASMGGSETD</sequence>
<organism evidence="1 2">
    <name type="scientific">Pyropia yezoensis</name>
    <name type="common">Susabi-nori</name>
    <name type="synonym">Porphyra yezoensis</name>
    <dbReference type="NCBI Taxonomy" id="2788"/>
    <lineage>
        <taxon>Eukaryota</taxon>
        <taxon>Rhodophyta</taxon>
        <taxon>Bangiophyceae</taxon>
        <taxon>Bangiales</taxon>
        <taxon>Bangiaceae</taxon>
        <taxon>Pyropia</taxon>
    </lineage>
</organism>
<gene>
    <name evidence="1" type="ORF">I4F81_012662</name>
</gene>
<evidence type="ECO:0000313" key="2">
    <source>
        <dbReference type="Proteomes" id="UP000798662"/>
    </source>
</evidence>
<evidence type="ECO:0000313" key="1">
    <source>
        <dbReference type="EMBL" id="KAK1870200.1"/>
    </source>
</evidence>
<name>A0ACC3CJP1_PYRYE</name>